<dbReference type="InterPro" id="IPR050688">
    <property type="entry name" value="Zinc_finger/UBP_domain"/>
</dbReference>
<dbReference type="SMART" id="SM00355">
    <property type="entry name" value="ZnF_C2H2"/>
    <property type="match status" value="6"/>
</dbReference>
<dbReference type="AlphaFoldDB" id="A0A3P9C0G8"/>
<evidence type="ECO:0000256" key="2">
    <source>
        <dbReference type="ARBA" id="ARBA00022723"/>
    </source>
</evidence>
<dbReference type="Ensembl" id="ENSMZET00005016238.1">
    <property type="protein sequence ID" value="ENSMZEP00005015730.1"/>
    <property type="gene ID" value="ENSMZEG00005011812.1"/>
</dbReference>
<feature type="domain" description="C2H2-type" evidence="8">
    <location>
        <begin position="126"/>
        <end position="153"/>
    </location>
</feature>
<evidence type="ECO:0000259" key="8">
    <source>
        <dbReference type="PROSITE" id="PS50157"/>
    </source>
</evidence>
<feature type="domain" description="C2H2-type" evidence="8">
    <location>
        <begin position="154"/>
        <end position="181"/>
    </location>
</feature>
<dbReference type="GO" id="GO:0005634">
    <property type="term" value="C:nucleus"/>
    <property type="evidence" value="ECO:0007669"/>
    <property type="project" value="TreeGrafter"/>
</dbReference>
<dbReference type="FunFam" id="3.30.160.60:FF:002343">
    <property type="entry name" value="Zinc finger protein 33A"/>
    <property type="match status" value="1"/>
</dbReference>
<dbReference type="FunFam" id="3.30.160.60:FF:000100">
    <property type="entry name" value="Zinc finger 45-like"/>
    <property type="match status" value="1"/>
</dbReference>
<proteinExistence type="predicted"/>
<keyword evidence="5" id="KW-0862">Zinc</keyword>
<keyword evidence="10" id="KW-1185">Reference proteome</keyword>
<sequence>MEARRGGLPPGIRKVIVGEEERQEWSSSLDQEDPSIKEEQEEVNITQFTFSALPVKSEEDEEKPGSLQPHHSQTEDIKDSVGWPDPDPYLQPDEKTSDTDVSDADCEQPCEPALPQMQCDNDEKPFNCFVCGRKFGHRRNLNRHLRTHTGEKPFICSQCGKRFVDSGNLHRHVGIHTEKKPFSCSECGRGFKDKSTLMNHLRTHTGEKPFSCPFCSKTFTHSGSLKQHLSIHTGEKPYSCPECNKTFSRKTNLKTHMKIHTGEKSFSCGFCHKTFTRKHHMQDHQRVCRSANRRPSRNQILMPRPLSTGLVVLVYPASLSKSTTE</sequence>
<evidence type="ECO:0000256" key="6">
    <source>
        <dbReference type="PROSITE-ProRule" id="PRU00042"/>
    </source>
</evidence>
<feature type="domain" description="C2H2-type" evidence="8">
    <location>
        <begin position="182"/>
        <end position="209"/>
    </location>
</feature>
<dbReference type="PANTHER" id="PTHR24403">
    <property type="entry name" value="ZINC FINGER PROTEIN"/>
    <property type="match status" value="1"/>
</dbReference>
<reference evidence="9 10" key="1">
    <citation type="journal article" date="2014" name="Nature">
        <title>The genomic substrate for adaptive radiation in African cichlid fish.</title>
        <authorList>
            <person name="Brawand D."/>
            <person name="Wagner C.E."/>
            <person name="Li Y.I."/>
            <person name="Malinsky M."/>
            <person name="Keller I."/>
            <person name="Fan S."/>
            <person name="Simakov O."/>
            <person name="Ng A.Y."/>
            <person name="Lim Z.W."/>
            <person name="Bezault E."/>
            <person name="Turner-Maier J."/>
            <person name="Johnson J."/>
            <person name="Alcazar R."/>
            <person name="Noh H.J."/>
            <person name="Russell P."/>
            <person name="Aken B."/>
            <person name="Alfoldi J."/>
            <person name="Amemiya C."/>
            <person name="Azzouzi N."/>
            <person name="Baroiller J.F."/>
            <person name="Barloy-Hubler F."/>
            <person name="Berlin A."/>
            <person name="Bloomquist R."/>
            <person name="Carleton K.L."/>
            <person name="Conte M.A."/>
            <person name="D'Cotta H."/>
            <person name="Eshel O."/>
            <person name="Gaffney L."/>
            <person name="Galibert F."/>
            <person name="Gante H.F."/>
            <person name="Gnerre S."/>
            <person name="Greuter L."/>
            <person name="Guyon R."/>
            <person name="Haddad N.S."/>
            <person name="Haerty W."/>
            <person name="Harris R.M."/>
            <person name="Hofmann H.A."/>
            <person name="Hourlier T."/>
            <person name="Hulata G."/>
            <person name="Jaffe D.B."/>
            <person name="Lara M."/>
            <person name="Lee A.P."/>
            <person name="MacCallum I."/>
            <person name="Mwaiko S."/>
            <person name="Nikaido M."/>
            <person name="Nishihara H."/>
            <person name="Ozouf-Costaz C."/>
            <person name="Penman D.J."/>
            <person name="Przybylski D."/>
            <person name="Rakotomanga M."/>
            <person name="Renn S.C.P."/>
            <person name="Ribeiro F.J."/>
            <person name="Ron M."/>
            <person name="Salzburger W."/>
            <person name="Sanchez-Pulido L."/>
            <person name="Santos M.E."/>
            <person name="Searle S."/>
            <person name="Sharpe T."/>
            <person name="Swofford R."/>
            <person name="Tan F.J."/>
            <person name="Williams L."/>
            <person name="Young S."/>
            <person name="Yin S."/>
            <person name="Okada N."/>
            <person name="Kocher T.D."/>
            <person name="Miska E.A."/>
            <person name="Lander E.S."/>
            <person name="Venkatesh B."/>
            <person name="Fernald R.D."/>
            <person name="Meyer A."/>
            <person name="Ponting C.P."/>
            <person name="Streelman J.T."/>
            <person name="Lindblad-Toh K."/>
            <person name="Seehausen O."/>
            <person name="Di Palma F."/>
        </authorList>
    </citation>
    <scope>NUCLEOTIDE SEQUENCE</scope>
</reference>
<protein>
    <submittedName>
        <fullName evidence="9">Gastrula zinc finger protein XlCGF7.1</fullName>
    </submittedName>
</protein>
<dbReference type="PANTHER" id="PTHR24403:SF107">
    <property type="entry name" value="ZINC FINGER PROTEIN 521"/>
    <property type="match status" value="1"/>
</dbReference>
<keyword evidence="4 6" id="KW-0863">Zinc-finger</keyword>
<dbReference type="GeneID" id="101486452"/>
<comment type="function">
    <text evidence="1">May be involved in transcriptional regulation.</text>
</comment>
<organism evidence="9 10">
    <name type="scientific">Maylandia zebra</name>
    <name type="common">zebra mbuna</name>
    <dbReference type="NCBI Taxonomy" id="106582"/>
    <lineage>
        <taxon>Eukaryota</taxon>
        <taxon>Metazoa</taxon>
        <taxon>Chordata</taxon>
        <taxon>Craniata</taxon>
        <taxon>Vertebrata</taxon>
        <taxon>Euteleostomi</taxon>
        <taxon>Actinopterygii</taxon>
        <taxon>Neopterygii</taxon>
        <taxon>Teleostei</taxon>
        <taxon>Neoteleostei</taxon>
        <taxon>Acanthomorphata</taxon>
        <taxon>Ovalentaria</taxon>
        <taxon>Cichlomorphae</taxon>
        <taxon>Cichliformes</taxon>
        <taxon>Cichlidae</taxon>
        <taxon>African cichlids</taxon>
        <taxon>Pseudocrenilabrinae</taxon>
        <taxon>Haplochromini</taxon>
        <taxon>Maylandia</taxon>
        <taxon>Maylandia zebra complex</taxon>
    </lineage>
</organism>
<accession>A0A3P9C0G8</accession>
<evidence type="ECO:0000256" key="5">
    <source>
        <dbReference type="ARBA" id="ARBA00022833"/>
    </source>
</evidence>
<evidence type="ECO:0000256" key="7">
    <source>
        <dbReference type="SAM" id="MobiDB-lite"/>
    </source>
</evidence>
<reference evidence="9" key="2">
    <citation type="submission" date="2025-08" db="UniProtKB">
        <authorList>
            <consortium name="Ensembl"/>
        </authorList>
    </citation>
    <scope>IDENTIFICATION</scope>
</reference>
<dbReference type="PROSITE" id="PS00028">
    <property type="entry name" value="ZINC_FINGER_C2H2_1"/>
    <property type="match status" value="5"/>
</dbReference>
<evidence type="ECO:0000256" key="4">
    <source>
        <dbReference type="ARBA" id="ARBA00022771"/>
    </source>
</evidence>
<dbReference type="InterPro" id="IPR036236">
    <property type="entry name" value="Znf_C2H2_sf"/>
</dbReference>
<dbReference type="FunFam" id="3.30.160.60:FF:000912">
    <property type="entry name" value="Zinc finger protein 660"/>
    <property type="match status" value="2"/>
</dbReference>
<dbReference type="OrthoDB" id="9439903at2759"/>
<evidence type="ECO:0000256" key="3">
    <source>
        <dbReference type="ARBA" id="ARBA00022737"/>
    </source>
</evidence>
<dbReference type="PROSITE" id="PS50157">
    <property type="entry name" value="ZINC_FINGER_C2H2_2"/>
    <property type="match status" value="6"/>
</dbReference>
<dbReference type="Pfam" id="PF00096">
    <property type="entry name" value="zf-C2H2"/>
    <property type="match status" value="6"/>
</dbReference>
<evidence type="ECO:0000313" key="9">
    <source>
        <dbReference type="Ensembl" id="ENSMZEP00005015730.1"/>
    </source>
</evidence>
<keyword evidence="3" id="KW-0677">Repeat</keyword>
<dbReference type="Proteomes" id="UP000265160">
    <property type="component" value="LG22"/>
</dbReference>
<feature type="domain" description="C2H2-type" evidence="8">
    <location>
        <begin position="238"/>
        <end position="265"/>
    </location>
</feature>
<dbReference type="RefSeq" id="XP_004564488.1">
    <property type="nucleotide sequence ID" value="XM_004564431.5"/>
</dbReference>
<dbReference type="FunFam" id="3.30.160.60:FF:000936">
    <property type="entry name" value="Zinc finger protein 577"/>
    <property type="match status" value="1"/>
</dbReference>
<dbReference type="GeneTree" id="ENSGT01150000286959"/>
<reference evidence="9" key="3">
    <citation type="submission" date="2025-09" db="UniProtKB">
        <authorList>
            <consortium name="Ensembl"/>
        </authorList>
    </citation>
    <scope>IDENTIFICATION</scope>
</reference>
<dbReference type="FunFam" id="3.30.160.60:FF:002104">
    <property type="entry name" value="Si:ch211-266d19.4"/>
    <property type="match status" value="1"/>
</dbReference>
<dbReference type="SUPFAM" id="SSF57667">
    <property type="entry name" value="beta-beta-alpha zinc fingers"/>
    <property type="match status" value="3"/>
</dbReference>
<dbReference type="InterPro" id="IPR013087">
    <property type="entry name" value="Znf_C2H2_type"/>
</dbReference>
<feature type="domain" description="C2H2-type" evidence="8">
    <location>
        <begin position="210"/>
        <end position="237"/>
    </location>
</feature>
<feature type="region of interest" description="Disordered" evidence="7">
    <location>
        <begin position="1"/>
        <end position="109"/>
    </location>
</feature>
<evidence type="ECO:0000256" key="1">
    <source>
        <dbReference type="ARBA" id="ARBA00003767"/>
    </source>
</evidence>
<evidence type="ECO:0000313" key="10">
    <source>
        <dbReference type="Proteomes" id="UP000265160"/>
    </source>
</evidence>
<dbReference type="Gene3D" id="3.30.160.60">
    <property type="entry name" value="Classic Zinc Finger"/>
    <property type="match status" value="6"/>
</dbReference>
<keyword evidence="2" id="KW-0479">Metal-binding</keyword>
<dbReference type="KEGG" id="mze:101486452"/>
<feature type="domain" description="C2H2-type" evidence="8">
    <location>
        <begin position="266"/>
        <end position="295"/>
    </location>
</feature>
<dbReference type="GO" id="GO:0008270">
    <property type="term" value="F:zinc ion binding"/>
    <property type="evidence" value="ECO:0007669"/>
    <property type="project" value="UniProtKB-KW"/>
</dbReference>
<dbReference type="GO" id="GO:0045944">
    <property type="term" value="P:positive regulation of transcription by RNA polymerase II"/>
    <property type="evidence" value="ECO:0007669"/>
    <property type="project" value="TreeGrafter"/>
</dbReference>
<name>A0A3P9C0G8_9CICH</name>